<feature type="transmembrane region" description="Helical" evidence="1">
    <location>
        <begin position="63"/>
        <end position="92"/>
    </location>
</feature>
<feature type="transmembrane region" description="Helical" evidence="1">
    <location>
        <begin position="39"/>
        <end position="56"/>
    </location>
</feature>
<keyword evidence="1" id="KW-1133">Transmembrane helix</keyword>
<name>A0A9D9DZT6_9SPIO</name>
<reference evidence="2" key="2">
    <citation type="journal article" date="2021" name="PeerJ">
        <title>Extensive microbial diversity within the chicken gut microbiome revealed by metagenomics and culture.</title>
        <authorList>
            <person name="Gilroy R."/>
            <person name="Ravi A."/>
            <person name="Getino M."/>
            <person name="Pursley I."/>
            <person name="Horton D.L."/>
            <person name="Alikhan N.F."/>
            <person name="Baker D."/>
            <person name="Gharbi K."/>
            <person name="Hall N."/>
            <person name="Watson M."/>
            <person name="Adriaenssens E.M."/>
            <person name="Foster-Nyarko E."/>
            <person name="Jarju S."/>
            <person name="Secka A."/>
            <person name="Antonio M."/>
            <person name="Oren A."/>
            <person name="Chaudhuri R.R."/>
            <person name="La Ragione R."/>
            <person name="Hildebrand F."/>
            <person name="Pallen M.J."/>
        </authorList>
    </citation>
    <scope>NUCLEOTIDE SEQUENCE</scope>
    <source>
        <strain evidence="2">7293</strain>
    </source>
</reference>
<comment type="caution">
    <text evidence="2">The sequence shown here is derived from an EMBL/GenBank/DDBJ whole genome shotgun (WGS) entry which is preliminary data.</text>
</comment>
<evidence type="ECO:0000313" key="2">
    <source>
        <dbReference type="EMBL" id="MBO8436601.1"/>
    </source>
</evidence>
<protein>
    <submittedName>
        <fullName evidence="2">AzlD domain-containing protein</fullName>
    </submittedName>
</protein>
<sequence>MNKILLIVSCAAVTLLPRIIPFFASSALAKLPRFLRKCMMLLPVAALGALIFPLALTDFSGQWYAGLAGVAVAFVSSYLKGPMILSIIIALISTTLMLLV</sequence>
<dbReference type="Proteomes" id="UP000823615">
    <property type="component" value="Unassembled WGS sequence"/>
</dbReference>
<dbReference type="InterPro" id="IPR008407">
    <property type="entry name" value="Brnchd-chn_aa_trnsp_AzlD"/>
</dbReference>
<proteinExistence type="predicted"/>
<accession>A0A9D9DZT6</accession>
<evidence type="ECO:0000256" key="1">
    <source>
        <dbReference type="SAM" id="Phobius"/>
    </source>
</evidence>
<reference evidence="2" key="1">
    <citation type="submission" date="2020-10" db="EMBL/GenBank/DDBJ databases">
        <authorList>
            <person name="Gilroy R."/>
        </authorList>
    </citation>
    <scope>NUCLEOTIDE SEQUENCE</scope>
    <source>
        <strain evidence="2">7293</strain>
    </source>
</reference>
<gene>
    <name evidence="2" type="ORF">IAA97_06445</name>
</gene>
<dbReference type="AlphaFoldDB" id="A0A9D9DZT6"/>
<keyword evidence="1" id="KW-0812">Transmembrane</keyword>
<evidence type="ECO:0000313" key="3">
    <source>
        <dbReference type="Proteomes" id="UP000823615"/>
    </source>
</evidence>
<dbReference type="Pfam" id="PF05437">
    <property type="entry name" value="AzlD"/>
    <property type="match status" value="1"/>
</dbReference>
<dbReference type="EMBL" id="JADIMT010000072">
    <property type="protein sequence ID" value="MBO8436601.1"/>
    <property type="molecule type" value="Genomic_DNA"/>
</dbReference>
<organism evidence="2 3">
    <name type="scientific">Candidatus Ornithospirochaeta stercoripullorum</name>
    <dbReference type="NCBI Taxonomy" id="2840899"/>
    <lineage>
        <taxon>Bacteria</taxon>
        <taxon>Pseudomonadati</taxon>
        <taxon>Spirochaetota</taxon>
        <taxon>Spirochaetia</taxon>
        <taxon>Spirochaetales</taxon>
        <taxon>Spirochaetaceae</taxon>
        <taxon>Spirochaetaceae incertae sedis</taxon>
        <taxon>Candidatus Ornithospirochaeta</taxon>
    </lineage>
</organism>
<keyword evidence="1" id="KW-0472">Membrane</keyword>